<name>A0A6I4TWS7_9SPHN</name>
<dbReference type="AlphaFoldDB" id="A0A6I4TWS7"/>
<evidence type="ECO:0000313" key="1">
    <source>
        <dbReference type="EMBL" id="MXP00323.1"/>
    </source>
</evidence>
<organism evidence="1 2">
    <name type="scientific">Croceibacterium xixiisoli</name>
    <dbReference type="NCBI Taxonomy" id="1476466"/>
    <lineage>
        <taxon>Bacteria</taxon>
        <taxon>Pseudomonadati</taxon>
        <taxon>Pseudomonadota</taxon>
        <taxon>Alphaproteobacteria</taxon>
        <taxon>Sphingomonadales</taxon>
        <taxon>Erythrobacteraceae</taxon>
        <taxon>Croceibacterium</taxon>
    </lineage>
</organism>
<dbReference type="Proteomes" id="UP000469430">
    <property type="component" value="Unassembled WGS sequence"/>
</dbReference>
<dbReference type="RefSeq" id="WP_161392035.1">
    <property type="nucleotide sequence ID" value="NZ_JBHSCP010000002.1"/>
</dbReference>
<dbReference type="OrthoDB" id="8853368at2"/>
<gene>
    <name evidence="1" type="ORF">GRI97_15125</name>
</gene>
<reference evidence="1 2" key="1">
    <citation type="submission" date="2019-12" db="EMBL/GenBank/DDBJ databases">
        <title>Genomic-based taxomic classification of the family Erythrobacteraceae.</title>
        <authorList>
            <person name="Xu L."/>
        </authorList>
    </citation>
    <scope>NUCLEOTIDE SEQUENCE [LARGE SCALE GENOMIC DNA]</scope>
    <source>
        <strain evidence="1 2">S36</strain>
    </source>
</reference>
<dbReference type="EMBL" id="WTYJ01000003">
    <property type="protein sequence ID" value="MXP00323.1"/>
    <property type="molecule type" value="Genomic_DNA"/>
</dbReference>
<dbReference type="InterPro" id="IPR013433">
    <property type="entry name" value="PHA_gran_rgn"/>
</dbReference>
<dbReference type="Pfam" id="PF09650">
    <property type="entry name" value="PHA_gran_rgn"/>
    <property type="match status" value="1"/>
</dbReference>
<keyword evidence="2" id="KW-1185">Reference proteome</keyword>
<proteinExistence type="predicted"/>
<accession>A0A6I4TWS7</accession>
<evidence type="ECO:0008006" key="3">
    <source>
        <dbReference type="Google" id="ProtNLM"/>
    </source>
</evidence>
<protein>
    <recommendedName>
        <fullName evidence="3">Polyhydroxyalkanoic acid system protein</fullName>
    </recommendedName>
</protein>
<evidence type="ECO:0000313" key="2">
    <source>
        <dbReference type="Proteomes" id="UP000469430"/>
    </source>
</evidence>
<sequence length="98" mass="10679">MEVAIPHTLDRDTVRSRLRNSSHKIASGIPGGMAEVTTSWPGEDRMDMSIAAMGQTIDGYVIIEDSQVIFHVALPAALSFFEPIVSGAIRDQGQKLLR</sequence>
<comment type="caution">
    <text evidence="1">The sequence shown here is derived from an EMBL/GenBank/DDBJ whole genome shotgun (WGS) entry which is preliminary data.</text>
</comment>